<keyword evidence="3 5" id="KW-0067">ATP-binding</keyword>
<dbReference type="InterPro" id="IPR027417">
    <property type="entry name" value="P-loop_NTPase"/>
</dbReference>
<dbReference type="InterPro" id="IPR051309">
    <property type="entry name" value="ABCF_ATPase"/>
</dbReference>
<gene>
    <name evidence="5" type="ORF">BFG57_01460</name>
</gene>
<dbReference type="GO" id="GO:0005524">
    <property type="term" value="F:ATP binding"/>
    <property type="evidence" value="ECO:0007669"/>
    <property type="project" value="UniProtKB-KW"/>
</dbReference>
<sequence>MITVNNVGLRFGGRKLFEDVNIKFTPGNCYGLIGANGAGKSTFLKILSGDIEAQSGDVHMNPGERLAVLKQDHFEYEEFEVLKTVIMGYERLYEVMQEKDAIYMKGDFSEEDGMRAAELEGEFAEMNGWEAESDAAILLKGLGISEDLHTKKMAELTGGEKVKVLLAQALFGKPDVLLLDEPTNHLDIKAIQWLEEFLINFENTVIVVSHDRHFLNKVCTHIADLDYGKIQIFVGNYDFWYESSQLATKMQQDQNKKKEEKIKELQNFIARFSANASKSKQATSRKKLLDKITLDDIQPSSRRYPFVGFTPDREIGNDLLRIEGLTKTIDGEKVLDNVTFTMNKDDKIALVGPNEIAKTTLLKILTGEMEADSGTFKWGVTTSQSYFPKDNSEFFEGVDLNLVDWLRQYSPQDDTETFLRGFLGRMLFSGDEVLKKASVLSGGEKVRCMLSKMMLSGANVILLDEPTNHLDLESITALNNGLISFKGSMIFSSHDHQFVDTIANRIIELTPNGLVDKAMSYDEYLQDKDVQKKLAELYN</sequence>
<keyword evidence="6" id="KW-1185">Reference proteome</keyword>
<name>A0A1E5LF57_9BACI</name>
<evidence type="ECO:0000313" key="6">
    <source>
        <dbReference type="Proteomes" id="UP000095209"/>
    </source>
</evidence>
<dbReference type="SUPFAM" id="SSF52540">
    <property type="entry name" value="P-loop containing nucleoside triphosphate hydrolases"/>
    <property type="match status" value="2"/>
</dbReference>
<comment type="caution">
    <text evidence="5">The sequence shown here is derived from an EMBL/GenBank/DDBJ whole genome shotgun (WGS) entry which is preliminary data.</text>
</comment>
<proteinExistence type="predicted"/>
<dbReference type="EMBL" id="MJEH01000022">
    <property type="protein sequence ID" value="OEH92700.1"/>
    <property type="molecule type" value="Genomic_DNA"/>
</dbReference>
<dbReference type="InterPro" id="IPR003439">
    <property type="entry name" value="ABC_transporter-like_ATP-bd"/>
</dbReference>
<dbReference type="RefSeq" id="WP_069717142.1">
    <property type="nucleotide sequence ID" value="NZ_MJEH01000022.1"/>
</dbReference>
<dbReference type="STRING" id="1305675.BFG57_01460"/>
<dbReference type="GO" id="GO:0016887">
    <property type="term" value="F:ATP hydrolysis activity"/>
    <property type="evidence" value="ECO:0007669"/>
    <property type="project" value="InterPro"/>
</dbReference>
<evidence type="ECO:0000259" key="4">
    <source>
        <dbReference type="PROSITE" id="PS50893"/>
    </source>
</evidence>
<evidence type="ECO:0000313" key="5">
    <source>
        <dbReference type="EMBL" id="OEH92700.1"/>
    </source>
</evidence>
<dbReference type="Gene3D" id="3.40.50.300">
    <property type="entry name" value="P-loop containing nucleotide triphosphate hydrolases"/>
    <property type="match status" value="2"/>
</dbReference>
<dbReference type="FunFam" id="3.40.50.300:FF:000011">
    <property type="entry name" value="Putative ABC transporter ATP-binding component"/>
    <property type="match status" value="1"/>
</dbReference>
<evidence type="ECO:0000256" key="2">
    <source>
        <dbReference type="ARBA" id="ARBA00022741"/>
    </source>
</evidence>
<dbReference type="Pfam" id="PF00005">
    <property type="entry name" value="ABC_tran"/>
    <property type="match status" value="2"/>
</dbReference>
<keyword evidence="2" id="KW-0547">Nucleotide-binding</keyword>
<accession>A0A1E5LF57</accession>
<dbReference type="OrthoDB" id="9760950at2"/>
<dbReference type="PROSITE" id="PS50893">
    <property type="entry name" value="ABC_TRANSPORTER_2"/>
    <property type="match status" value="2"/>
</dbReference>
<dbReference type="Proteomes" id="UP000095209">
    <property type="component" value="Unassembled WGS sequence"/>
</dbReference>
<dbReference type="AlphaFoldDB" id="A0A1E5LF57"/>
<dbReference type="CDD" id="cd03221">
    <property type="entry name" value="ABCF_EF-3"/>
    <property type="match status" value="2"/>
</dbReference>
<dbReference type="InterPro" id="IPR032781">
    <property type="entry name" value="ABC_tran_Xtn"/>
</dbReference>
<reference evidence="5 6" key="1">
    <citation type="submission" date="2016-08" db="EMBL/GenBank/DDBJ databases">
        <title>Genome of Bacillus solimangrovi GH2-4.</title>
        <authorList>
            <person name="Lim S."/>
            <person name="Kim B.-C."/>
        </authorList>
    </citation>
    <scope>NUCLEOTIDE SEQUENCE [LARGE SCALE GENOMIC DNA]</scope>
    <source>
        <strain evidence="5 6">GH2-4</strain>
    </source>
</reference>
<dbReference type="PANTHER" id="PTHR42855">
    <property type="entry name" value="ABC TRANSPORTER ATP-BINDING SUBUNIT"/>
    <property type="match status" value="1"/>
</dbReference>
<keyword evidence="1" id="KW-0677">Repeat</keyword>
<feature type="domain" description="ABC transporter" evidence="4">
    <location>
        <begin position="320"/>
        <end position="537"/>
    </location>
</feature>
<organism evidence="5 6">
    <name type="scientific">Bacillus solimangrovi</name>
    <dbReference type="NCBI Taxonomy" id="1305675"/>
    <lineage>
        <taxon>Bacteria</taxon>
        <taxon>Bacillati</taxon>
        <taxon>Bacillota</taxon>
        <taxon>Bacilli</taxon>
        <taxon>Bacillales</taxon>
        <taxon>Bacillaceae</taxon>
        <taxon>Bacillus</taxon>
    </lineage>
</organism>
<dbReference type="SMART" id="SM00382">
    <property type="entry name" value="AAA"/>
    <property type="match status" value="2"/>
</dbReference>
<evidence type="ECO:0000256" key="1">
    <source>
        <dbReference type="ARBA" id="ARBA00022737"/>
    </source>
</evidence>
<protein>
    <submittedName>
        <fullName evidence="5">ABC transporter ATP-binding protein</fullName>
    </submittedName>
</protein>
<feature type="domain" description="ABC transporter" evidence="4">
    <location>
        <begin position="2"/>
        <end position="252"/>
    </location>
</feature>
<dbReference type="PANTHER" id="PTHR42855:SF2">
    <property type="entry name" value="DRUG RESISTANCE ABC TRANSPORTER,ATP-BINDING PROTEIN"/>
    <property type="match status" value="1"/>
</dbReference>
<evidence type="ECO:0000256" key="3">
    <source>
        <dbReference type="ARBA" id="ARBA00022840"/>
    </source>
</evidence>
<dbReference type="Pfam" id="PF12848">
    <property type="entry name" value="ABC_tran_Xtn"/>
    <property type="match status" value="1"/>
</dbReference>
<dbReference type="InterPro" id="IPR003593">
    <property type="entry name" value="AAA+_ATPase"/>
</dbReference>
<dbReference type="FunFam" id="3.40.50.300:FF:000070">
    <property type="entry name" value="Putative ABC transporter ATP-binding component"/>
    <property type="match status" value="1"/>
</dbReference>